<dbReference type="Gene3D" id="3.10.28.10">
    <property type="entry name" value="Homing endonucleases"/>
    <property type="match status" value="1"/>
</dbReference>
<sequence length="44" mass="5053">MGRNKGKWTIVISGKSFPMLAKRIGPYIHPSMVYKFPKGLQEFL</sequence>
<proteinExistence type="predicted"/>
<organism evidence="1">
    <name type="scientific">Trebouxiophyceae sp. MX-AZ01</name>
    <dbReference type="NCBI Taxonomy" id="1208065"/>
    <lineage>
        <taxon>Eukaryota</taxon>
        <taxon>Viridiplantae</taxon>
        <taxon>Chlorophyta</taxon>
        <taxon>core chlorophytes</taxon>
        <taxon>Trebouxiophyceae</taxon>
    </lineage>
</organism>
<evidence type="ECO:0000313" key="1">
    <source>
        <dbReference type="EMBL" id="AFQ93742.1"/>
    </source>
</evidence>
<dbReference type="GeneID" id="13543399"/>
<accession>J7KDG0</accession>
<reference evidence="1" key="1">
    <citation type="journal article" date="2012" name="Eukaryot. Cell">
        <title>Complete Mitochondrial and Plastid Genomes of the Green Microalga Trebouxiophyceae sp. Strain MX-AZ01 Isolated from a Highly Acidic Geothermal Lake.</title>
        <authorList>
            <person name="Servin-Garciduenas L.E."/>
            <person name="Martinez-Romero E."/>
        </authorList>
    </citation>
    <scope>NUCLEOTIDE SEQUENCE</scope>
    <source>
        <strain evidence="1">MX-AZ01</strain>
    </source>
</reference>
<dbReference type="RefSeq" id="YP_006666387.1">
    <property type="nucleotide sequence ID" value="NC_018568.1"/>
</dbReference>
<geneLocation type="mitochondrion" evidence="1"/>
<dbReference type="SUPFAM" id="SSF55608">
    <property type="entry name" value="Homing endonucleases"/>
    <property type="match status" value="1"/>
</dbReference>
<gene>
    <name evidence="1" type="primary">orf006</name>
</gene>
<dbReference type="InterPro" id="IPR027434">
    <property type="entry name" value="Homing_endonucl"/>
</dbReference>
<name>J7KDG0_9CHLO</name>
<dbReference type="AlphaFoldDB" id="J7KDG0"/>
<keyword evidence="1" id="KW-0496">Mitochondrion</keyword>
<dbReference type="EMBL" id="JX315601">
    <property type="protein sequence ID" value="AFQ93742.1"/>
    <property type="molecule type" value="Genomic_DNA"/>
</dbReference>
<protein>
    <submittedName>
        <fullName evidence="1">Uncharacterized protein</fullName>
    </submittedName>
</protein>